<proteinExistence type="predicted"/>
<evidence type="ECO:0000313" key="2">
    <source>
        <dbReference type="Proteomes" id="UP000033636"/>
    </source>
</evidence>
<protein>
    <submittedName>
        <fullName evidence="1">MFS transporter</fullName>
    </submittedName>
</protein>
<accession>A0ACC6V032</accession>
<name>A0ACC6V032_9CREN</name>
<dbReference type="EMBL" id="JZWT02000003">
    <property type="protein sequence ID" value="MFB6489970.1"/>
    <property type="molecule type" value="Genomic_DNA"/>
</dbReference>
<dbReference type="Proteomes" id="UP000033636">
    <property type="component" value="Unassembled WGS sequence"/>
</dbReference>
<reference evidence="1" key="1">
    <citation type="submission" date="2024-07" db="EMBL/GenBank/DDBJ databases">
        <title>Metagenome and Metagenome-Assembled Genomes of Archaea from a hot spring from the geothermal field of Los Azufres, Mexico.</title>
        <authorList>
            <person name="Marin-Paredes R."/>
            <person name="Martinez-Romero E."/>
            <person name="Servin-Garciduenas L.E."/>
        </authorList>
    </citation>
    <scope>NUCLEOTIDE SEQUENCE</scope>
</reference>
<evidence type="ECO:0000313" key="1">
    <source>
        <dbReference type="EMBL" id="MFB6489970.1"/>
    </source>
</evidence>
<gene>
    <name evidence="1" type="ORF">TU35_001780</name>
</gene>
<sequence length="468" mass="50312">MQNIHRPQSPFEHLDRLKLTFTHIKIWYLSSAGFLTDAYDLFVISVVLAVLSSYSIPGFAELHGPNAEFWTGILGSAALFATIPGQLSFGRLGDRLGRKRMYGIEAAVLSLGAILSAISPNLLWLIVSRTFLGFGIGGDYPLSATIMSEYSNVKDRGKLVALVFASQGIGILASIGVGLASVALLPPALAWRVMLGVGAIPAASVIYFRRRIPETPRYALLVKDDVGEAQKAAGLFGVELAPVRAKAEPIGVGEFFKSYWKTLLATTLPWFLMDIALYGTSVYQKDFINAIVGPAKTLFDEILHMGVPFMVGVPGYFVAALLVDKWGRKPIQILGFAAMAALYLAVSFLIGTPSALAIAAYSLVYFFINFGPNTTTFILPAELYPTRYRTTGHGISAAAGKVGAAISTLYFPILINEIGVPALLQLLAAFSALGLVISWLFLVEPKMTSLEAISGERISLVLTAPPAQ</sequence>
<organism evidence="1 2">
    <name type="scientific">Thermoproteus sp. AZ2</name>
    <dbReference type="NCBI Taxonomy" id="1609232"/>
    <lineage>
        <taxon>Archaea</taxon>
        <taxon>Thermoproteota</taxon>
        <taxon>Thermoprotei</taxon>
        <taxon>Thermoproteales</taxon>
        <taxon>Thermoproteaceae</taxon>
        <taxon>Thermoproteus</taxon>
    </lineage>
</organism>
<comment type="caution">
    <text evidence="1">The sequence shown here is derived from an EMBL/GenBank/DDBJ whole genome shotgun (WGS) entry which is preliminary data.</text>
</comment>